<dbReference type="InterPro" id="IPR053520">
    <property type="entry name" value="Transposase_Tn903"/>
</dbReference>
<dbReference type="PANTHER" id="PTHR34631:SF3">
    <property type="entry name" value="ISSOD12 TRANSPOSASE TNPA_ISSOD12"/>
    <property type="match status" value="1"/>
</dbReference>
<evidence type="ECO:0000313" key="2">
    <source>
        <dbReference type="EMBL" id="SMX50806.1"/>
    </source>
</evidence>
<dbReference type="PANTHER" id="PTHR34631">
    <property type="match status" value="1"/>
</dbReference>
<proteinExistence type="predicted"/>
<dbReference type="InterPro" id="IPR025668">
    <property type="entry name" value="Tnp_DDE_dom"/>
</dbReference>
<name>A0A238L917_9RHOB</name>
<gene>
    <name evidence="2" type="ORF">PEV8663_04803</name>
</gene>
<evidence type="ECO:0000313" key="3">
    <source>
        <dbReference type="Proteomes" id="UP000220836"/>
    </source>
</evidence>
<organism evidence="2 3">
    <name type="scientific">Pelagimonas varians</name>
    <dbReference type="NCBI Taxonomy" id="696760"/>
    <lineage>
        <taxon>Bacteria</taxon>
        <taxon>Pseudomonadati</taxon>
        <taxon>Pseudomonadota</taxon>
        <taxon>Alphaproteobacteria</taxon>
        <taxon>Rhodobacterales</taxon>
        <taxon>Roseobacteraceae</taxon>
        <taxon>Pelagimonas</taxon>
    </lineage>
</organism>
<accession>A0A238L917</accession>
<dbReference type="EMBL" id="FXYH01000057">
    <property type="protein sequence ID" value="SMX50806.1"/>
    <property type="molecule type" value="Genomic_DNA"/>
</dbReference>
<feature type="domain" description="Transposase DDE" evidence="1">
    <location>
        <begin position="4"/>
        <end position="91"/>
    </location>
</feature>
<sequence>MPAPAGKRGRQQSFSDAAIQTCLTLKVLFGLPLRQTTGFVQSLLRLVGLDWATPDFGTLCRRQKTLNVSLPYRGGTGPLNLLIDSTGINSEGEGEWNARKHGGPKRRIWRKIHIGIDEETLEIRAVHCPAGDLHCKSAERGSHDQHCG</sequence>
<keyword evidence="3" id="KW-1185">Reference proteome</keyword>
<dbReference type="InterPro" id="IPR053172">
    <property type="entry name" value="Tn903_transposase"/>
</dbReference>
<dbReference type="Proteomes" id="UP000220836">
    <property type="component" value="Unassembled WGS sequence"/>
</dbReference>
<protein>
    <recommendedName>
        <fullName evidence="1">Transposase DDE domain-containing protein</fullName>
    </recommendedName>
</protein>
<reference evidence="2 3" key="1">
    <citation type="submission" date="2017-05" db="EMBL/GenBank/DDBJ databases">
        <authorList>
            <person name="Song R."/>
            <person name="Chenine A.L."/>
            <person name="Ruprecht R.M."/>
        </authorList>
    </citation>
    <scope>NUCLEOTIDE SEQUENCE [LARGE SCALE GENOMIC DNA]</scope>
    <source>
        <strain evidence="2 3">CECT 8663</strain>
    </source>
</reference>
<dbReference type="AlphaFoldDB" id="A0A238L917"/>
<evidence type="ECO:0000259" key="1">
    <source>
        <dbReference type="Pfam" id="PF13737"/>
    </source>
</evidence>
<dbReference type="Pfam" id="PF13737">
    <property type="entry name" value="DDE_Tnp_1_5"/>
    <property type="match status" value="1"/>
</dbReference>
<dbReference type="NCBIfam" id="NF033579">
    <property type="entry name" value="transpos_IS5_2"/>
    <property type="match status" value="1"/>
</dbReference>